<feature type="non-terminal residue" evidence="2">
    <location>
        <position position="86"/>
    </location>
</feature>
<organism evidence="2">
    <name type="scientific">Fonticula alba</name>
    <name type="common">Slime mold</name>
    <dbReference type="NCBI Taxonomy" id="691883"/>
    <lineage>
        <taxon>Eukaryota</taxon>
        <taxon>Rotosphaerida</taxon>
        <taxon>Fonticulaceae</taxon>
        <taxon>Fonticula</taxon>
    </lineage>
</organism>
<accession>A0A058YYZ2</accession>
<reference evidence="2" key="1">
    <citation type="submission" date="2013-04" db="EMBL/GenBank/DDBJ databases">
        <title>The Genome Sequence of Fonticula alba ATCC 38817.</title>
        <authorList>
            <consortium name="The Broad Institute Genomics Platform"/>
            <person name="Russ C."/>
            <person name="Cuomo C."/>
            <person name="Burger G."/>
            <person name="Gray M.W."/>
            <person name="Holland P.W.H."/>
            <person name="King N."/>
            <person name="Lang F.B.F."/>
            <person name="Roger A.J."/>
            <person name="Ruiz-Trillo I."/>
            <person name="Brown M."/>
            <person name="Walker B."/>
            <person name="Young S."/>
            <person name="Zeng Q."/>
            <person name="Gargeya S."/>
            <person name="Fitzgerald M."/>
            <person name="Haas B."/>
            <person name="Abouelleil A."/>
            <person name="Allen A.W."/>
            <person name="Alvarado L."/>
            <person name="Arachchi H.M."/>
            <person name="Berlin A.M."/>
            <person name="Chapman S.B."/>
            <person name="Gainer-Dewar J."/>
            <person name="Goldberg J."/>
            <person name="Griggs A."/>
            <person name="Gujja S."/>
            <person name="Hansen M."/>
            <person name="Howarth C."/>
            <person name="Imamovic A."/>
            <person name="Ireland A."/>
            <person name="Larimer J."/>
            <person name="McCowan C."/>
            <person name="Murphy C."/>
            <person name="Pearson M."/>
            <person name="Poon T.W."/>
            <person name="Priest M."/>
            <person name="Roberts A."/>
            <person name="Saif S."/>
            <person name="Shea T."/>
            <person name="Sisk P."/>
            <person name="Sykes S."/>
            <person name="Wortman J."/>
            <person name="Nusbaum C."/>
            <person name="Birren B."/>
        </authorList>
    </citation>
    <scope>NUCLEOTIDE SEQUENCE [LARGE SCALE GENOMIC DNA]</scope>
    <source>
        <strain evidence="2">ATCC 38817</strain>
    </source>
</reference>
<feature type="compositionally biased region" description="Polar residues" evidence="1">
    <location>
        <begin position="1"/>
        <end position="13"/>
    </location>
</feature>
<protein>
    <submittedName>
        <fullName evidence="2">Uncharacterized protein</fullName>
    </submittedName>
</protein>
<name>A0A058YYZ2_FONAL</name>
<dbReference type="AlphaFoldDB" id="A0A058YYZ2"/>
<evidence type="ECO:0000313" key="2">
    <source>
        <dbReference type="EMBL" id="KCV67225.1"/>
    </source>
</evidence>
<evidence type="ECO:0000313" key="3">
    <source>
        <dbReference type="Proteomes" id="UP000030693"/>
    </source>
</evidence>
<dbReference type="GeneID" id="20531079"/>
<gene>
    <name evidence="2" type="ORF">H696_06354</name>
</gene>
<feature type="compositionally biased region" description="Basic and acidic residues" evidence="1">
    <location>
        <begin position="16"/>
        <end position="33"/>
    </location>
</feature>
<sequence>MSGTTKHLATPQSVIRRREDLRHNRGARPERTRHTSSSIRAAEKFAKEAEEAVDHAELLLTEQAGYLEASEGEQTRRYTQAEILDN</sequence>
<dbReference type="RefSeq" id="XP_009498370.1">
    <property type="nucleotide sequence ID" value="XM_009500095.1"/>
</dbReference>
<dbReference type="Proteomes" id="UP000030693">
    <property type="component" value="Unassembled WGS sequence"/>
</dbReference>
<keyword evidence="3" id="KW-1185">Reference proteome</keyword>
<proteinExistence type="predicted"/>
<feature type="region of interest" description="Disordered" evidence="1">
    <location>
        <begin position="1"/>
        <end position="40"/>
    </location>
</feature>
<dbReference type="EMBL" id="KK198042">
    <property type="protein sequence ID" value="KCV67225.1"/>
    <property type="molecule type" value="Genomic_DNA"/>
</dbReference>
<evidence type="ECO:0000256" key="1">
    <source>
        <dbReference type="SAM" id="MobiDB-lite"/>
    </source>
</evidence>